<protein>
    <submittedName>
        <fullName evidence="8">C-type cytochrome biogenesis protein CcmI</fullName>
    </submittedName>
</protein>
<keyword evidence="2" id="KW-0677">Repeat</keyword>
<dbReference type="EMBL" id="PXYG01000002">
    <property type="protein sequence ID" value="PSJ46231.1"/>
    <property type="molecule type" value="Genomic_DNA"/>
</dbReference>
<comment type="caution">
    <text evidence="8">The sequence shown here is derived from an EMBL/GenBank/DDBJ whole genome shotgun (WGS) entry which is preliminary data.</text>
</comment>
<dbReference type="InterPro" id="IPR056412">
    <property type="entry name" value="Ig_CycH"/>
</dbReference>
<evidence type="ECO:0000256" key="1">
    <source>
        <dbReference type="ARBA" id="ARBA00004196"/>
    </source>
</evidence>
<dbReference type="InterPro" id="IPR051263">
    <property type="entry name" value="C-type_cytochrome_biogenesis"/>
</dbReference>
<dbReference type="PANTHER" id="PTHR47870:SF1">
    <property type="entry name" value="CYTOCHROME C-TYPE BIOGENESIS PROTEIN CCMH"/>
    <property type="match status" value="1"/>
</dbReference>
<keyword evidence="5" id="KW-0812">Transmembrane</keyword>
<evidence type="ECO:0000256" key="3">
    <source>
        <dbReference type="ARBA" id="ARBA00022748"/>
    </source>
</evidence>
<feature type="domain" description="Cytochrome c-type biogenesis protein H TPR" evidence="7">
    <location>
        <begin position="114"/>
        <end position="267"/>
    </location>
</feature>
<dbReference type="Pfam" id="PF23892">
    <property type="entry name" value="Ig_CycH"/>
    <property type="match status" value="1"/>
</dbReference>
<feature type="domain" description="Cytochrome c-type biogenesis protein H Ig-like" evidence="6">
    <location>
        <begin position="296"/>
        <end position="400"/>
    </location>
</feature>
<gene>
    <name evidence="8" type="primary">ccmI</name>
    <name evidence="8" type="ORF">C7H85_06195</name>
</gene>
<dbReference type="GO" id="GO:0017004">
    <property type="term" value="P:cytochrome complex assembly"/>
    <property type="evidence" value="ECO:0007669"/>
    <property type="project" value="UniProtKB-KW"/>
</dbReference>
<keyword evidence="5" id="KW-1133">Transmembrane helix</keyword>
<dbReference type="Proteomes" id="UP000240243">
    <property type="component" value="Unassembled WGS sequence"/>
</dbReference>
<dbReference type="SUPFAM" id="SSF48452">
    <property type="entry name" value="TPR-like"/>
    <property type="match status" value="1"/>
</dbReference>
<name>A0A2P7R7N8_9GAMM</name>
<dbReference type="InterPro" id="IPR056413">
    <property type="entry name" value="TPR_CcmH_CycH"/>
</dbReference>
<dbReference type="Pfam" id="PF23914">
    <property type="entry name" value="TPR_CcmH_CycH"/>
    <property type="match status" value="1"/>
</dbReference>
<evidence type="ECO:0000259" key="6">
    <source>
        <dbReference type="Pfam" id="PF23892"/>
    </source>
</evidence>
<proteinExistence type="predicted"/>
<evidence type="ECO:0000256" key="4">
    <source>
        <dbReference type="ARBA" id="ARBA00022803"/>
    </source>
</evidence>
<keyword evidence="9" id="KW-1185">Reference proteome</keyword>
<dbReference type="GO" id="GO:0005886">
    <property type="term" value="C:plasma membrane"/>
    <property type="evidence" value="ECO:0007669"/>
    <property type="project" value="TreeGrafter"/>
</dbReference>
<evidence type="ECO:0000256" key="5">
    <source>
        <dbReference type="SAM" id="Phobius"/>
    </source>
</evidence>
<dbReference type="GO" id="GO:0030313">
    <property type="term" value="C:cell envelope"/>
    <property type="evidence" value="ECO:0007669"/>
    <property type="project" value="UniProtKB-SubCell"/>
</dbReference>
<dbReference type="InterPro" id="IPR011990">
    <property type="entry name" value="TPR-like_helical_dom_sf"/>
</dbReference>
<dbReference type="NCBIfam" id="TIGR03142">
    <property type="entry name" value="cytochro_ccmI"/>
    <property type="match status" value="1"/>
</dbReference>
<accession>A0A2P7R7N8</accession>
<feature type="transmembrane region" description="Helical" evidence="5">
    <location>
        <begin position="89"/>
        <end position="107"/>
    </location>
</feature>
<keyword evidence="3" id="KW-0201">Cytochrome c-type biogenesis</keyword>
<keyword evidence="4" id="KW-0802">TPR repeat</keyword>
<evidence type="ECO:0000259" key="7">
    <source>
        <dbReference type="Pfam" id="PF23914"/>
    </source>
</evidence>
<dbReference type="PANTHER" id="PTHR47870">
    <property type="entry name" value="CYTOCHROME C-TYPE BIOGENESIS PROTEIN CCMH"/>
    <property type="match status" value="1"/>
</dbReference>
<organism evidence="8 9">
    <name type="scientific">Zobellella endophytica</name>
    <dbReference type="NCBI Taxonomy" id="2116700"/>
    <lineage>
        <taxon>Bacteria</taxon>
        <taxon>Pseudomonadati</taxon>
        <taxon>Pseudomonadota</taxon>
        <taxon>Gammaproteobacteria</taxon>
        <taxon>Aeromonadales</taxon>
        <taxon>Aeromonadaceae</taxon>
        <taxon>Zobellella</taxon>
    </lineage>
</organism>
<dbReference type="AlphaFoldDB" id="A0A2P7R7N8"/>
<comment type="subcellular location">
    <subcellularLocation>
        <location evidence="1">Cell envelope</location>
    </subcellularLocation>
</comment>
<dbReference type="OrthoDB" id="9776053at2"/>
<evidence type="ECO:0000313" key="9">
    <source>
        <dbReference type="Proteomes" id="UP000240243"/>
    </source>
</evidence>
<sequence>MTLFWIFSAGLTALLVLVIVLPLLRGRIESVASRNELNTRLYRQRLRELEQDREQGLLEDSESARLELQKSLLDDVVPEPALQRRRSPLLWLPAVLMVLVIAYAGYWQIGAHREVAQWQDASGRLAELSRRVLVEQDESVTEQDVRELMLALRTRLHQQGDDYRGWLLLGRLALEMRDGETARESLEKALGLTDDTGAVVVPYAEALAMTGETLRAEGLIKETLARDPDNLEAWSVFAFMALQQDDYATAAERWRDMLARMSPDNPRHVMIERSIAFAEQRLAAADATPVAGPRYEVEINTASAVPYHPGAVLFVFAVDAEGGEMPLVARRIEQPAFPLTITLSNADAMVAENNLSGREAVIIKARLAPSGNVADSTDAWEGRSVALGTEEDRRIAVMIDTPL</sequence>
<dbReference type="Gene3D" id="1.25.40.10">
    <property type="entry name" value="Tetratricopeptide repeat domain"/>
    <property type="match status" value="1"/>
</dbReference>
<dbReference type="RefSeq" id="WP_106728848.1">
    <property type="nucleotide sequence ID" value="NZ_PXYG01000002.1"/>
</dbReference>
<evidence type="ECO:0000256" key="2">
    <source>
        <dbReference type="ARBA" id="ARBA00022737"/>
    </source>
</evidence>
<evidence type="ECO:0000313" key="8">
    <source>
        <dbReference type="EMBL" id="PSJ46231.1"/>
    </source>
</evidence>
<keyword evidence="5" id="KW-0472">Membrane</keyword>
<reference evidence="8 9" key="1">
    <citation type="submission" date="2018-03" db="EMBL/GenBank/DDBJ databases">
        <title>The draft genome of Zobellella sp. 59N8.</title>
        <authorList>
            <person name="Liu L."/>
            <person name="Li L."/>
            <person name="Zhang X."/>
            <person name="Liang L."/>
            <person name="Wang T."/>
        </authorList>
    </citation>
    <scope>NUCLEOTIDE SEQUENCE [LARGE SCALE GENOMIC DNA]</scope>
    <source>
        <strain evidence="8 9">59N8</strain>
    </source>
</reference>
<feature type="transmembrane region" description="Helical" evidence="5">
    <location>
        <begin position="6"/>
        <end position="24"/>
    </location>
</feature>
<dbReference type="InterPro" id="IPR017560">
    <property type="entry name" value="Cyt_c_biogenesis_CcmI"/>
</dbReference>